<keyword evidence="4" id="KW-1133">Transmembrane helix</keyword>
<dbReference type="SUPFAM" id="SSF55282">
    <property type="entry name" value="RL5-like"/>
    <property type="match status" value="1"/>
</dbReference>
<reference evidence="6" key="1">
    <citation type="submission" date="2014-08" db="EMBL/GenBank/DDBJ databases">
        <authorList>
            <person name="Sharma Rahul"/>
            <person name="Thines Marco"/>
        </authorList>
    </citation>
    <scope>NUCLEOTIDE SEQUENCE</scope>
</reference>
<dbReference type="InterPro" id="IPR022803">
    <property type="entry name" value="Ribosomal_uL5_dom_sf"/>
</dbReference>
<dbReference type="AlphaFoldDB" id="A0A0F7SUJ2"/>
<dbReference type="GO" id="GO:0003735">
    <property type="term" value="F:structural constituent of ribosome"/>
    <property type="evidence" value="ECO:0007669"/>
    <property type="project" value="InterPro"/>
</dbReference>
<dbReference type="GO" id="GO:0006412">
    <property type="term" value="P:translation"/>
    <property type="evidence" value="ECO:0007669"/>
    <property type="project" value="InterPro"/>
</dbReference>
<evidence type="ECO:0000256" key="2">
    <source>
        <dbReference type="ARBA" id="ARBA00022980"/>
    </source>
</evidence>
<accession>A0A0F7SUJ2</accession>
<organism evidence="6">
    <name type="scientific">Phaffia rhodozyma</name>
    <name type="common">Yeast</name>
    <name type="synonym">Xanthophyllomyces dendrorhous</name>
    <dbReference type="NCBI Taxonomy" id="264483"/>
    <lineage>
        <taxon>Eukaryota</taxon>
        <taxon>Fungi</taxon>
        <taxon>Dikarya</taxon>
        <taxon>Basidiomycota</taxon>
        <taxon>Agaricomycotina</taxon>
        <taxon>Tremellomycetes</taxon>
        <taxon>Cystofilobasidiales</taxon>
        <taxon>Mrakiaceae</taxon>
        <taxon>Phaffia</taxon>
    </lineage>
</organism>
<dbReference type="InterPro" id="IPR031309">
    <property type="entry name" value="Ribosomal_uL5_C"/>
</dbReference>
<dbReference type="Gene3D" id="3.30.1440.10">
    <property type="match status" value="1"/>
</dbReference>
<dbReference type="GO" id="GO:1990904">
    <property type="term" value="C:ribonucleoprotein complex"/>
    <property type="evidence" value="ECO:0007669"/>
    <property type="project" value="UniProtKB-KW"/>
</dbReference>
<dbReference type="EMBL" id="LN483332">
    <property type="protein sequence ID" value="CED85171.1"/>
    <property type="molecule type" value="Genomic_DNA"/>
</dbReference>
<dbReference type="InterPro" id="IPR002132">
    <property type="entry name" value="Ribosomal_uL5"/>
</dbReference>
<keyword evidence="4" id="KW-0472">Membrane</keyword>
<keyword evidence="3" id="KW-0687">Ribonucleoprotein</keyword>
<feature type="transmembrane region" description="Helical" evidence="4">
    <location>
        <begin position="53"/>
        <end position="74"/>
    </location>
</feature>
<evidence type="ECO:0000256" key="3">
    <source>
        <dbReference type="ARBA" id="ARBA00023274"/>
    </source>
</evidence>
<sequence>MGVEGVKAVGKERGTCRRNKGRTRFGFAYLIKRRSHLVPDHIAWWIAHRLCCIPLRLSFPLFSFASYFILAMAFRRSALSLSSFLPSVSSSSLPVLSRAAFGTTPTLSARTPKPKAATTVVAPKDETPLPPLPEIFQGPIESNRLKDFYQNVLTDDLLYLTYSHRIAINPDLPRPNLSWVEKDPTNPFAANRHHPQPGGARSSLLPTRHGVDEYTIPRLERISINMFVRESIGKKASLLGPLHSLRTITGQVKNAGNDVDTQGVEIIRGKKGAAAWSLRAGMPVGAKITLKGDDMYRFVESLTEFVLPRIREWPGVKMLPLKTKEEPESVSSTSGVVTFGLDRAALALFPQIEACLDVYPRLTGMHISFITNQRGLGAQNRARMLLSGFRFPFYQPEKQPKKKGYQVVKKRSKK</sequence>
<keyword evidence="2 6" id="KW-0689">Ribosomal protein</keyword>
<feature type="domain" description="Large ribosomal subunit protein uL5 C-terminal" evidence="5">
    <location>
        <begin position="283"/>
        <end position="393"/>
    </location>
</feature>
<dbReference type="GO" id="GO:0005840">
    <property type="term" value="C:ribosome"/>
    <property type="evidence" value="ECO:0007669"/>
    <property type="project" value="UniProtKB-KW"/>
</dbReference>
<dbReference type="PANTHER" id="PTHR11994">
    <property type="entry name" value="60S RIBOSOMAL PROTEIN L11-RELATED"/>
    <property type="match status" value="1"/>
</dbReference>
<comment type="similarity">
    <text evidence="1">Belongs to the universal ribosomal protein uL5 family.</text>
</comment>
<evidence type="ECO:0000256" key="4">
    <source>
        <dbReference type="SAM" id="Phobius"/>
    </source>
</evidence>
<protein>
    <submittedName>
        <fullName evidence="6">Mitochondrial/chloroplast ribosomal protein L5/L7</fullName>
    </submittedName>
</protein>
<evidence type="ECO:0000256" key="1">
    <source>
        <dbReference type="ARBA" id="ARBA00008553"/>
    </source>
</evidence>
<proteinExistence type="inferred from homology"/>
<evidence type="ECO:0000313" key="6">
    <source>
        <dbReference type="EMBL" id="CED85171.1"/>
    </source>
</evidence>
<keyword evidence="4" id="KW-0812">Transmembrane</keyword>
<dbReference type="Pfam" id="PF00673">
    <property type="entry name" value="Ribosomal_L5_C"/>
    <property type="match status" value="1"/>
</dbReference>
<evidence type="ECO:0000259" key="5">
    <source>
        <dbReference type="Pfam" id="PF00673"/>
    </source>
</evidence>
<name>A0A0F7SUJ2_PHARH</name>